<feature type="transmembrane region" description="Helical" evidence="1">
    <location>
        <begin position="12"/>
        <end position="33"/>
    </location>
</feature>
<dbReference type="EMBL" id="FWWW01000062">
    <property type="protein sequence ID" value="SMB93155.1"/>
    <property type="molecule type" value="Genomic_DNA"/>
</dbReference>
<sequence>MLVIPSTFDLCYLFNGTSFLYFFASPTILYATASLPNRRLH</sequence>
<dbReference type="AlphaFoldDB" id="A0A1W1VIE4"/>
<keyword evidence="1" id="KW-1133">Transmembrane helix</keyword>
<organism evidence="2 3">
    <name type="scientific">Hymenobacter roseosalivarius DSM 11622</name>
    <dbReference type="NCBI Taxonomy" id="645990"/>
    <lineage>
        <taxon>Bacteria</taxon>
        <taxon>Pseudomonadati</taxon>
        <taxon>Bacteroidota</taxon>
        <taxon>Cytophagia</taxon>
        <taxon>Cytophagales</taxon>
        <taxon>Hymenobacteraceae</taxon>
        <taxon>Hymenobacter</taxon>
    </lineage>
</organism>
<proteinExistence type="predicted"/>
<reference evidence="2 3" key="1">
    <citation type="submission" date="2017-04" db="EMBL/GenBank/DDBJ databases">
        <authorList>
            <person name="Afonso C.L."/>
            <person name="Miller P.J."/>
            <person name="Scott M.A."/>
            <person name="Spackman E."/>
            <person name="Goraichik I."/>
            <person name="Dimitrov K.M."/>
            <person name="Suarez D.L."/>
            <person name="Swayne D.E."/>
        </authorList>
    </citation>
    <scope>NUCLEOTIDE SEQUENCE [LARGE SCALE GENOMIC DNA]</scope>
    <source>
        <strain evidence="2 3">DSM 11622</strain>
    </source>
</reference>
<keyword evidence="1" id="KW-0472">Membrane</keyword>
<evidence type="ECO:0000313" key="3">
    <source>
        <dbReference type="Proteomes" id="UP000192266"/>
    </source>
</evidence>
<accession>A0A1W1VIE4</accession>
<keyword evidence="1" id="KW-0812">Transmembrane</keyword>
<dbReference type="STRING" id="645990.SAMN00120144_2904"/>
<name>A0A1W1VIE4_9BACT</name>
<evidence type="ECO:0000313" key="2">
    <source>
        <dbReference type="EMBL" id="SMB93155.1"/>
    </source>
</evidence>
<dbReference type="Proteomes" id="UP000192266">
    <property type="component" value="Unassembled WGS sequence"/>
</dbReference>
<evidence type="ECO:0000256" key="1">
    <source>
        <dbReference type="SAM" id="Phobius"/>
    </source>
</evidence>
<protein>
    <submittedName>
        <fullName evidence="2">Uncharacterized protein</fullName>
    </submittedName>
</protein>
<gene>
    <name evidence="2" type="ORF">SAMN00120144_2904</name>
</gene>
<keyword evidence="3" id="KW-1185">Reference proteome</keyword>